<dbReference type="PANTHER" id="PTHR30629">
    <property type="entry name" value="PROPHAGE INTEGRASE"/>
    <property type="match status" value="1"/>
</dbReference>
<keyword evidence="6" id="KW-1185">Reference proteome</keyword>
<comment type="caution">
    <text evidence="5">The sequence shown here is derived from an EMBL/GenBank/DDBJ whole genome shotgun (WGS) entry which is preliminary data.</text>
</comment>
<evidence type="ECO:0000256" key="2">
    <source>
        <dbReference type="ARBA" id="ARBA00022908"/>
    </source>
</evidence>
<dbReference type="InterPro" id="IPR025166">
    <property type="entry name" value="Integrase_DNA_bind_dom"/>
</dbReference>
<keyword evidence="3" id="KW-0233">DNA recombination</keyword>
<comment type="similarity">
    <text evidence="1">Belongs to the 'phage' integrase family.</text>
</comment>
<dbReference type="EMBL" id="JAELXT010000001">
    <property type="protein sequence ID" value="MBJ6124030.1"/>
    <property type="molecule type" value="Genomic_DNA"/>
</dbReference>
<dbReference type="Pfam" id="PF00589">
    <property type="entry name" value="Phage_integrase"/>
    <property type="match status" value="1"/>
</dbReference>
<dbReference type="PANTHER" id="PTHR30629:SF2">
    <property type="entry name" value="PROPHAGE INTEGRASE INTS-RELATED"/>
    <property type="match status" value="1"/>
</dbReference>
<sequence>MAKSTPLKLTCNKVRTLTCPAGERSISYTDIMGNLIIVISPRSKIWRYRFRFNGGNPETITLGKWPNMSYEEARAKVVEFERARSEGRHPRSILARPRRATTVADVLQHHLLTLKPDNRKGVTNLYREILKDHGATAVTDFTRYVAKRWIEDNYEHRKGAARSLIRNLTAAFNRAIDSISGLAVPPGYENPTSKISKHISWLVEHKPGSLAVAWEDREWEQVMAAIQHGYADPDTHVTGPMCLELLLHTGARPSEIQSLRWDEIEDFHTEGKNFRIAVKDRHKTWAKTDRPRQIFFSEEAMAVLDKAAAYRNQTGYNGPYVFPSRRSQKNQKVGYVSRLTALAHRLGKAVGFDFKPYNFRSAYINHAVQTLGYGKLSVISENVGHTEVATTLKYYHRQRVSDRAEAAEAVGRAFKKLSTATTVSGLYSAPFTGASSQNPAFAPDLQS</sequence>
<dbReference type="InterPro" id="IPR050808">
    <property type="entry name" value="Phage_Integrase"/>
</dbReference>
<dbReference type="PROSITE" id="PS51898">
    <property type="entry name" value="TYR_RECOMBINASE"/>
    <property type="match status" value="1"/>
</dbReference>
<dbReference type="InterPro" id="IPR013762">
    <property type="entry name" value="Integrase-like_cat_sf"/>
</dbReference>
<evidence type="ECO:0000259" key="4">
    <source>
        <dbReference type="PROSITE" id="PS51898"/>
    </source>
</evidence>
<dbReference type="Pfam" id="PF13356">
    <property type="entry name" value="Arm-DNA-bind_3"/>
    <property type="match status" value="1"/>
</dbReference>
<evidence type="ECO:0000256" key="3">
    <source>
        <dbReference type="ARBA" id="ARBA00023172"/>
    </source>
</evidence>
<dbReference type="Gene3D" id="1.10.443.10">
    <property type="entry name" value="Intergrase catalytic core"/>
    <property type="match status" value="1"/>
</dbReference>
<accession>A0ABS0XVH3</accession>
<dbReference type="Proteomes" id="UP000620670">
    <property type="component" value="Unassembled WGS sequence"/>
</dbReference>
<organism evidence="5 6">
    <name type="scientific">Microvirga splendida</name>
    <dbReference type="NCBI Taxonomy" id="2795727"/>
    <lineage>
        <taxon>Bacteria</taxon>
        <taxon>Pseudomonadati</taxon>
        <taxon>Pseudomonadota</taxon>
        <taxon>Alphaproteobacteria</taxon>
        <taxon>Hyphomicrobiales</taxon>
        <taxon>Methylobacteriaceae</taxon>
        <taxon>Microvirga</taxon>
    </lineage>
</organism>
<keyword evidence="2" id="KW-0229">DNA integration</keyword>
<gene>
    <name evidence="5" type="ORF">JAO75_01290</name>
</gene>
<name>A0ABS0XVH3_9HYPH</name>
<dbReference type="InterPro" id="IPR011010">
    <property type="entry name" value="DNA_brk_join_enz"/>
</dbReference>
<reference evidence="6" key="1">
    <citation type="submission" date="2020-12" db="EMBL/GenBank/DDBJ databases">
        <title>Hymenobacter sp.</title>
        <authorList>
            <person name="Kim M.K."/>
        </authorList>
    </citation>
    <scope>NUCLEOTIDE SEQUENCE [LARGE SCALE GENOMIC DNA]</scope>
    <source>
        <strain evidence="6">BT325</strain>
    </source>
</reference>
<dbReference type="Gene3D" id="3.30.160.390">
    <property type="entry name" value="Integrase, DNA-binding domain"/>
    <property type="match status" value="1"/>
</dbReference>
<evidence type="ECO:0000256" key="1">
    <source>
        <dbReference type="ARBA" id="ARBA00008857"/>
    </source>
</evidence>
<proteinExistence type="inferred from homology"/>
<evidence type="ECO:0000313" key="6">
    <source>
        <dbReference type="Proteomes" id="UP000620670"/>
    </source>
</evidence>
<evidence type="ECO:0000313" key="5">
    <source>
        <dbReference type="EMBL" id="MBJ6124030.1"/>
    </source>
</evidence>
<feature type="domain" description="Tyr recombinase" evidence="4">
    <location>
        <begin position="205"/>
        <end position="408"/>
    </location>
</feature>
<dbReference type="InterPro" id="IPR038488">
    <property type="entry name" value="Integrase_DNA-bd_sf"/>
</dbReference>
<dbReference type="InterPro" id="IPR002104">
    <property type="entry name" value="Integrase_catalytic"/>
</dbReference>
<dbReference type="RefSeq" id="WP_199045992.1">
    <property type="nucleotide sequence ID" value="NZ_JAELXT010000001.1"/>
</dbReference>
<protein>
    <submittedName>
        <fullName evidence="5">Integrase family protein</fullName>
    </submittedName>
</protein>
<dbReference type="SUPFAM" id="SSF56349">
    <property type="entry name" value="DNA breaking-rejoining enzymes"/>
    <property type="match status" value="1"/>
</dbReference>